<dbReference type="GO" id="GO:0005886">
    <property type="term" value="C:plasma membrane"/>
    <property type="evidence" value="ECO:0007669"/>
    <property type="project" value="TreeGrafter"/>
</dbReference>
<comment type="pathway">
    <text evidence="1">Purine metabolism; ppGpp biosynthesis; ppGpp from GTP: step 1/2.</text>
</comment>
<reference evidence="9" key="1">
    <citation type="submission" date="2016-07" db="EMBL/GenBank/DDBJ databases">
        <authorList>
            <person name="Florea S."/>
            <person name="Webb J.S."/>
            <person name="Jaromczyk J."/>
            <person name="Schardl C.L."/>
        </authorList>
    </citation>
    <scope>NUCLEOTIDE SEQUENCE [LARGE SCALE GENOMIC DNA]</scope>
    <source>
        <strain evidence="9">Z6</strain>
    </source>
</reference>
<evidence type="ECO:0000256" key="2">
    <source>
        <dbReference type="ARBA" id="ARBA00013251"/>
    </source>
</evidence>
<dbReference type="Proteomes" id="UP000093514">
    <property type="component" value="Unassembled WGS sequence"/>
</dbReference>
<dbReference type="InterPro" id="IPR043519">
    <property type="entry name" value="NT_sf"/>
</dbReference>
<dbReference type="CDD" id="cd05399">
    <property type="entry name" value="NT_Rel-Spo_like"/>
    <property type="match status" value="1"/>
</dbReference>
<dbReference type="Gene3D" id="1.10.3210.10">
    <property type="entry name" value="Hypothetical protein af1432"/>
    <property type="match status" value="1"/>
</dbReference>
<dbReference type="Gene3D" id="3.10.20.30">
    <property type="match status" value="1"/>
</dbReference>
<dbReference type="NCBIfam" id="TIGR00691">
    <property type="entry name" value="spoT_relA"/>
    <property type="match status" value="1"/>
</dbReference>
<dbReference type="FunFam" id="1.10.3210.10:FF:000001">
    <property type="entry name" value="GTP pyrophosphokinase RelA"/>
    <property type="match status" value="1"/>
</dbReference>
<dbReference type="InterPro" id="IPR012676">
    <property type="entry name" value="TGS-like"/>
</dbReference>
<dbReference type="PROSITE" id="PS51671">
    <property type="entry name" value="ACT"/>
    <property type="match status" value="1"/>
</dbReference>
<proteinExistence type="inferred from homology"/>
<dbReference type="Pfam" id="PF04607">
    <property type="entry name" value="RelA_SpoT"/>
    <property type="match status" value="1"/>
</dbReference>
<dbReference type="EMBL" id="LWDV01000010">
    <property type="protein sequence ID" value="OCL25145.1"/>
    <property type="molecule type" value="Genomic_DNA"/>
</dbReference>
<dbReference type="Pfam" id="PF19296">
    <property type="entry name" value="RelA_AH_RIS"/>
    <property type="match status" value="1"/>
</dbReference>
<dbReference type="InterPro" id="IPR045600">
    <property type="entry name" value="RelA/SpoT_AH_RIS"/>
</dbReference>
<keyword evidence="9" id="KW-1185">Reference proteome</keyword>
<dbReference type="GO" id="GO:0015970">
    <property type="term" value="P:guanosine tetraphosphate biosynthetic process"/>
    <property type="evidence" value="ECO:0007669"/>
    <property type="project" value="UniProtKB-UniPathway"/>
</dbReference>
<dbReference type="SUPFAM" id="SSF81301">
    <property type="entry name" value="Nucleotidyltransferase"/>
    <property type="match status" value="1"/>
</dbReference>
<dbReference type="InterPro" id="IPR004095">
    <property type="entry name" value="TGS"/>
</dbReference>
<organism evidence="8 9">
    <name type="scientific">Orenia metallireducens</name>
    <dbReference type="NCBI Taxonomy" id="1413210"/>
    <lineage>
        <taxon>Bacteria</taxon>
        <taxon>Bacillati</taxon>
        <taxon>Bacillota</taxon>
        <taxon>Clostridia</taxon>
        <taxon>Halanaerobiales</taxon>
        <taxon>Halobacteroidaceae</taxon>
        <taxon>Orenia</taxon>
    </lineage>
</organism>
<dbReference type="Gene3D" id="3.30.460.10">
    <property type="entry name" value="Beta Polymerase, domain 2"/>
    <property type="match status" value="1"/>
</dbReference>
<feature type="domain" description="HD" evidence="6">
    <location>
        <begin position="44"/>
        <end position="143"/>
    </location>
</feature>
<dbReference type="SMART" id="SM00471">
    <property type="entry name" value="HDc"/>
    <property type="match status" value="1"/>
</dbReference>
<dbReference type="PANTHER" id="PTHR21262">
    <property type="entry name" value="GUANOSINE-3',5'-BIS DIPHOSPHATE 3'-PYROPHOSPHOHYDROLASE"/>
    <property type="match status" value="1"/>
</dbReference>
<evidence type="ECO:0000313" key="9">
    <source>
        <dbReference type="Proteomes" id="UP000093514"/>
    </source>
</evidence>
<dbReference type="RefSeq" id="WP_068718960.1">
    <property type="nucleotide sequence ID" value="NZ_LWDV01000010.1"/>
</dbReference>
<dbReference type="SUPFAM" id="SSF55021">
    <property type="entry name" value="ACT-like"/>
    <property type="match status" value="1"/>
</dbReference>
<name>A0A1C0A4U3_9FIRM</name>
<gene>
    <name evidence="8" type="ORF">U472_12255</name>
</gene>
<reference evidence="8 9" key="2">
    <citation type="submission" date="2016-08" db="EMBL/GenBank/DDBJ databases">
        <title>Orenia metallireducens sp. nov. strain Z6, a Novel Metal-reducing Firmicute from the Deep Subsurface.</title>
        <authorList>
            <person name="Maxim B.I."/>
            <person name="Kenneth K."/>
            <person name="Flynn T.M."/>
            <person name="Oloughlin E.J."/>
            <person name="Locke R.A."/>
            <person name="Weber J.R."/>
            <person name="Egan S.M."/>
            <person name="Mackie R.I."/>
            <person name="Cann I.K."/>
        </authorList>
    </citation>
    <scope>NUCLEOTIDE SEQUENCE [LARGE SCALE GENOMIC DNA]</scope>
    <source>
        <strain evidence="8 9">Z6</strain>
    </source>
</reference>
<dbReference type="PROSITE" id="PS51831">
    <property type="entry name" value="HD"/>
    <property type="match status" value="1"/>
</dbReference>
<dbReference type="EC" id="2.7.6.5" evidence="2"/>
<dbReference type="SUPFAM" id="SSF109604">
    <property type="entry name" value="HD-domain/PDEase-like"/>
    <property type="match status" value="1"/>
</dbReference>
<accession>A0A1C0A4U3</accession>
<protein>
    <recommendedName>
        <fullName evidence="2">GTP diphosphokinase</fullName>
        <ecNumber evidence="2">2.7.6.5</ecNumber>
    </recommendedName>
</protein>
<dbReference type="AlphaFoldDB" id="A0A1C0A4U3"/>
<dbReference type="InterPro" id="IPR045865">
    <property type="entry name" value="ACT-like_dom_sf"/>
</dbReference>
<evidence type="ECO:0000256" key="4">
    <source>
        <dbReference type="RuleBase" id="RU003847"/>
    </source>
</evidence>
<dbReference type="FunFam" id="3.10.20.30:FF:000002">
    <property type="entry name" value="GTP pyrophosphokinase (RelA/SpoT)"/>
    <property type="match status" value="1"/>
</dbReference>
<dbReference type="InterPro" id="IPR006674">
    <property type="entry name" value="HD_domain"/>
</dbReference>
<dbReference type="PANTHER" id="PTHR21262:SF31">
    <property type="entry name" value="GTP PYROPHOSPHOKINASE"/>
    <property type="match status" value="1"/>
</dbReference>
<dbReference type="Pfam" id="PF13328">
    <property type="entry name" value="HD_4"/>
    <property type="match status" value="1"/>
</dbReference>
<dbReference type="InterPro" id="IPR012675">
    <property type="entry name" value="Beta-grasp_dom_sf"/>
</dbReference>
<dbReference type="GO" id="GO:0008728">
    <property type="term" value="F:GTP diphosphokinase activity"/>
    <property type="evidence" value="ECO:0007669"/>
    <property type="project" value="UniProtKB-EC"/>
</dbReference>
<evidence type="ECO:0000256" key="3">
    <source>
        <dbReference type="ARBA" id="ARBA00048244"/>
    </source>
</evidence>
<dbReference type="InterPro" id="IPR003607">
    <property type="entry name" value="HD/PDEase_dom"/>
</dbReference>
<dbReference type="OrthoDB" id="9805041at2"/>
<feature type="domain" description="TGS" evidence="7">
    <location>
        <begin position="384"/>
        <end position="445"/>
    </location>
</feature>
<dbReference type="UniPathway" id="UPA00908">
    <property type="reaction ID" value="UER00884"/>
</dbReference>
<comment type="caution">
    <text evidence="8">The sequence shown here is derived from an EMBL/GenBank/DDBJ whole genome shotgun (WGS) entry which is preliminary data.</text>
</comment>
<dbReference type="PROSITE" id="PS51880">
    <property type="entry name" value="TGS"/>
    <property type="match status" value="1"/>
</dbReference>
<feature type="domain" description="ACT" evidence="5">
    <location>
        <begin position="643"/>
        <end position="717"/>
    </location>
</feature>
<evidence type="ECO:0000259" key="5">
    <source>
        <dbReference type="PROSITE" id="PS51671"/>
    </source>
</evidence>
<dbReference type="CDD" id="cd00077">
    <property type="entry name" value="HDc"/>
    <property type="match status" value="1"/>
</dbReference>
<dbReference type="Pfam" id="PF02824">
    <property type="entry name" value="TGS"/>
    <property type="match status" value="1"/>
</dbReference>
<dbReference type="Gene3D" id="3.30.70.260">
    <property type="match status" value="1"/>
</dbReference>
<comment type="function">
    <text evidence="4">In eubacteria ppGpp (guanosine 3'-diphosphate 5'-diphosphate) is a mediator of the stringent response that coordinates a variety of cellular activities in response to changes in nutritional abundance.</text>
</comment>
<evidence type="ECO:0000259" key="6">
    <source>
        <dbReference type="PROSITE" id="PS51831"/>
    </source>
</evidence>
<evidence type="ECO:0000256" key="1">
    <source>
        <dbReference type="ARBA" id="ARBA00004976"/>
    </source>
</evidence>
<dbReference type="InterPro" id="IPR033655">
    <property type="entry name" value="TGS_RelA/SpoT"/>
</dbReference>
<dbReference type="InterPro" id="IPR004811">
    <property type="entry name" value="RelA/Spo_fam"/>
</dbReference>
<evidence type="ECO:0000259" key="7">
    <source>
        <dbReference type="PROSITE" id="PS51880"/>
    </source>
</evidence>
<dbReference type="SMART" id="SM00954">
    <property type="entry name" value="RelA_SpoT"/>
    <property type="match status" value="1"/>
</dbReference>
<dbReference type="SUPFAM" id="SSF81271">
    <property type="entry name" value="TGS-like"/>
    <property type="match status" value="1"/>
</dbReference>
<dbReference type="CDD" id="cd04876">
    <property type="entry name" value="ACT_RelA-SpoT"/>
    <property type="match status" value="1"/>
</dbReference>
<evidence type="ECO:0000313" key="8">
    <source>
        <dbReference type="EMBL" id="OCL25145.1"/>
    </source>
</evidence>
<dbReference type="CDD" id="cd01668">
    <property type="entry name" value="TGS_RSH"/>
    <property type="match status" value="1"/>
</dbReference>
<dbReference type="Pfam" id="PF13291">
    <property type="entry name" value="ACT_4"/>
    <property type="match status" value="1"/>
</dbReference>
<dbReference type="InterPro" id="IPR007685">
    <property type="entry name" value="RelA_SpoT"/>
</dbReference>
<sequence>MALEQLLAKISSYTENPNIELVKKAYYFAKDAHEGQYRVSGEPFVSHPLQVAKIMAELELDVISIAAAILHDVVEDTEVTAEELREEFGPEVELLVNGVTKLSKIDFKSREEHQAESLRKMFLAMAKDIRVILIKLADRLHNMRTLKYLPKEKKIIKATETLEIYAPLAHRLGISHLKWELEDLSFRYLEPNHYYELARKVAKNRAEREAYIENIISTLNDKLKEVDIEADLYGRPKHLYSIYQKMIKYGKEFKEIYDLTALRVIVTSVKECYQVLGIIHELWNPMPGRIKDYVAMPKSNMYQSLHTTVIGPKGEPLEIQIRTWEMHRTAEYGIAAHWRYKEGNKKDEDFERKISWLRQLLEWQKDLNDAKEFMENLKIDLFEDEVFVFTPKGDVISLPYGASPVDFAYNIHTDIGHTCVGAKVNGKIIPLEYRLKNGDIIEILTSNNSGPSRDWLNFVKTSRAKSKIKHWFKEQRKEESSIKGKEMLESRLKKENFTLKEAEKTKKLEEIAKKLGVANVEGLYAGIGYNKFSVSQVVKRLIPPEKQDCPEYELDKLRKKRIIKRKRQNKGIKVKGMDGLLVRISKCCNPVPGDDIVGYITRGRGVSVHRGDCPNLKNLEETEEERIVGVEWYVDQQTSYEVELKIEAWNKHSLLNDVTTVISEAKVNITSINARATKNLLAYINLSLEISSLEHMKDIIRKLEDIDGVLNVQRANPA</sequence>
<dbReference type="FunFam" id="3.30.460.10:FF:000001">
    <property type="entry name" value="GTP pyrophosphokinase RelA"/>
    <property type="match status" value="1"/>
</dbReference>
<dbReference type="InterPro" id="IPR002912">
    <property type="entry name" value="ACT_dom"/>
</dbReference>
<comment type="similarity">
    <text evidence="4">Belongs to the relA/spoT family.</text>
</comment>
<comment type="catalytic activity">
    <reaction evidence="3">
        <text>GTP + ATP = guanosine 3'-diphosphate 5'-triphosphate + AMP</text>
        <dbReference type="Rhea" id="RHEA:22088"/>
        <dbReference type="ChEBI" id="CHEBI:30616"/>
        <dbReference type="ChEBI" id="CHEBI:37565"/>
        <dbReference type="ChEBI" id="CHEBI:142410"/>
        <dbReference type="ChEBI" id="CHEBI:456215"/>
        <dbReference type="EC" id="2.7.6.5"/>
    </reaction>
</comment>